<name>A0ABY4GZJ1_9BACI</name>
<evidence type="ECO:0000313" key="3">
    <source>
        <dbReference type="Proteomes" id="UP000831880"/>
    </source>
</evidence>
<dbReference type="PANTHER" id="PTHR33303">
    <property type="entry name" value="CYTOPLASMIC PROTEIN-RELATED"/>
    <property type="match status" value="1"/>
</dbReference>
<proteinExistence type="predicted"/>
<dbReference type="Pfam" id="PF13380">
    <property type="entry name" value="CoA_binding_2"/>
    <property type="match status" value="1"/>
</dbReference>
<evidence type="ECO:0000313" key="2">
    <source>
        <dbReference type="EMBL" id="UOQ93451.1"/>
    </source>
</evidence>
<evidence type="ECO:0000259" key="1">
    <source>
        <dbReference type="SMART" id="SM00881"/>
    </source>
</evidence>
<dbReference type="InterPro" id="IPR003781">
    <property type="entry name" value="CoA-bd"/>
</dbReference>
<dbReference type="RefSeq" id="WP_244753051.1">
    <property type="nucleotide sequence ID" value="NZ_CP095074.1"/>
</dbReference>
<keyword evidence="3" id="KW-1185">Reference proteome</keyword>
<dbReference type="SMART" id="SM00881">
    <property type="entry name" value="CoA_binding"/>
    <property type="match status" value="1"/>
</dbReference>
<organism evidence="2 3">
    <name type="scientific">Halobacillus shinanisalinarum</name>
    <dbReference type="NCBI Taxonomy" id="2932258"/>
    <lineage>
        <taxon>Bacteria</taxon>
        <taxon>Bacillati</taxon>
        <taxon>Bacillota</taxon>
        <taxon>Bacilli</taxon>
        <taxon>Bacillales</taxon>
        <taxon>Bacillaceae</taxon>
        <taxon>Halobacillus</taxon>
    </lineage>
</organism>
<reference evidence="2 3" key="1">
    <citation type="submission" date="2022-04" db="EMBL/GenBank/DDBJ databases">
        <title>Halobacillus sp. isolated from saltern.</title>
        <authorList>
            <person name="Won M."/>
            <person name="Lee C.-M."/>
            <person name="Woen H.-Y."/>
            <person name="Kwon S.-W."/>
        </authorList>
    </citation>
    <scope>NUCLEOTIDE SEQUENCE [LARGE SCALE GENOMIC DNA]</scope>
    <source>
        <strain evidence="2 3">SSTM10-2</strain>
    </source>
</reference>
<dbReference type="SUPFAM" id="SSF51735">
    <property type="entry name" value="NAD(P)-binding Rossmann-fold domains"/>
    <property type="match status" value="1"/>
</dbReference>
<gene>
    <name evidence="2" type="ORF">MUO14_00120</name>
</gene>
<dbReference type="Proteomes" id="UP000831880">
    <property type="component" value="Chromosome"/>
</dbReference>
<accession>A0ABY4GZJ1</accession>
<feature type="domain" description="CoA-binding" evidence="1">
    <location>
        <begin position="13"/>
        <end position="107"/>
    </location>
</feature>
<dbReference type="PANTHER" id="PTHR33303:SF2">
    <property type="entry name" value="COA-BINDING DOMAIN-CONTAINING PROTEIN"/>
    <property type="match status" value="1"/>
</dbReference>
<dbReference type="Gene3D" id="3.40.50.720">
    <property type="entry name" value="NAD(P)-binding Rossmann-like Domain"/>
    <property type="match status" value="1"/>
</dbReference>
<dbReference type="InterPro" id="IPR036291">
    <property type="entry name" value="NAD(P)-bd_dom_sf"/>
</dbReference>
<sequence>MFTNPDQEQIKKLLSESKTIAVVGLSDKPHRTSYQVSEAMQRAGYKIIPVNPTITESLGEKSYQQLSDVDQPIDIVNVFRRSEYLPKIAQEAASIDFKAFWGQQGVFHEEAYAALKSHDGLVIMDTCIKVAHSILVGK</sequence>
<protein>
    <submittedName>
        <fullName evidence="2">CoA-binding protein</fullName>
    </submittedName>
</protein>
<dbReference type="EMBL" id="CP095074">
    <property type="protein sequence ID" value="UOQ93451.1"/>
    <property type="molecule type" value="Genomic_DNA"/>
</dbReference>